<dbReference type="Proteomes" id="UP000613160">
    <property type="component" value="Unassembled WGS sequence"/>
</dbReference>
<accession>A0A917D7F1</accession>
<reference evidence="1" key="1">
    <citation type="journal article" date="2014" name="Int. J. Syst. Evol. Microbiol.">
        <title>Complete genome sequence of Corynebacterium casei LMG S-19264T (=DSM 44701T), isolated from a smear-ripened cheese.</title>
        <authorList>
            <consortium name="US DOE Joint Genome Institute (JGI-PGF)"/>
            <person name="Walter F."/>
            <person name="Albersmeier A."/>
            <person name="Kalinowski J."/>
            <person name="Ruckert C."/>
        </authorList>
    </citation>
    <scope>NUCLEOTIDE SEQUENCE</scope>
    <source>
        <strain evidence="1">CGMCC 1.15493</strain>
    </source>
</reference>
<dbReference type="EMBL" id="BMJJ01000002">
    <property type="protein sequence ID" value="GGD11026.1"/>
    <property type="molecule type" value="Genomic_DNA"/>
</dbReference>
<organism evidence="1 2">
    <name type="scientific">Aureimonas glaciei</name>
    <dbReference type="NCBI Taxonomy" id="1776957"/>
    <lineage>
        <taxon>Bacteria</taxon>
        <taxon>Pseudomonadati</taxon>
        <taxon>Pseudomonadota</taxon>
        <taxon>Alphaproteobacteria</taxon>
        <taxon>Hyphomicrobiales</taxon>
        <taxon>Aurantimonadaceae</taxon>
        <taxon>Aureimonas</taxon>
    </lineage>
</organism>
<evidence type="ECO:0000313" key="2">
    <source>
        <dbReference type="Proteomes" id="UP000613160"/>
    </source>
</evidence>
<gene>
    <name evidence="1" type="ORF">GCM10011335_12440</name>
</gene>
<comment type="caution">
    <text evidence="1">The sequence shown here is derived from an EMBL/GenBank/DDBJ whole genome shotgun (WGS) entry which is preliminary data.</text>
</comment>
<name>A0A917D7F1_9HYPH</name>
<dbReference type="RefSeq" id="WP_188849846.1">
    <property type="nucleotide sequence ID" value="NZ_BMJJ01000002.1"/>
</dbReference>
<keyword evidence="2" id="KW-1185">Reference proteome</keyword>
<dbReference type="AlphaFoldDB" id="A0A917D7F1"/>
<protein>
    <submittedName>
        <fullName evidence="1">Uncharacterized protein</fullName>
    </submittedName>
</protein>
<evidence type="ECO:0000313" key="1">
    <source>
        <dbReference type="EMBL" id="GGD11026.1"/>
    </source>
</evidence>
<reference evidence="1" key="2">
    <citation type="submission" date="2020-09" db="EMBL/GenBank/DDBJ databases">
        <authorList>
            <person name="Sun Q."/>
            <person name="Zhou Y."/>
        </authorList>
    </citation>
    <scope>NUCLEOTIDE SEQUENCE</scope>
    <source>
        <strain evidence="1">CGMCC 1.15493</strain>
    </source>
</reference>
<proteinExistence type="predicted"/>
<sequence length="61" mass="6474">MSTESMSDIIREVIIDELKRQSENSNAALTVQTTDDLVTINGPVDLDDLVMVVIGSVAGGP</sequence>